<proteinExistence type="predicted"/>
<feature type="domain" description="DUF6036" evidence="1">
    <location>
        <begin position="41"/>
        <end position="157"/>
    </location>
</feature>
<evidence type="ECO:0000313" key="3">
    <source>
        <dbReference type="Proteomes" id="UP001569200"/>
    </source>
</evidence>
<dbReference type="Proteomes" id="UP001569200">
    <property type="component" value="Unassembled WGS sequence"/>
</dbReference>
<dbReference type="Pfam" id="PF19502">
    <property type="entry name" value="DUF6036"/>
    <property type="match status" value="1"/>
</dbReference>
<comment type="caution">
    <text evidence="2">The sequence shown here is derived from an EMBL/GenBank/DDBJ whole genome shotgun (WGS) entry which is preliminary data.</text>
</comment>
<dbReference type="InterPro" id="IPR045792">
    <property type="entry name" value="DUF6036"/>
</dbReference>
<organism evidence="2 3">
    <name type="scientific">Vibrio splendidus</name>
    <dbReference type="NCBI Taxonomy" id="29497"/>
    <lineage>
        <taxon>Bacteria</taxon>
        <taxon>Pseudomonadati</taxon>
        <taxon>Pseudomonadota</taxon>
        <taxon>Gammaproteobacteria</taxon>
        <taxon>Vibrionales</taxon>
        <taxon>Vibrionaceae</taxon>
        <taxon>Vibrio</taxon>
    </lineage>
</organism>
<dbReference type="EMBL" id="JBGOOW010000021">
    <property type="protein sequence ID" value="MEZ8182332.1"/>
    <property type="molecule type" value="Genomic_DNA"/>
</dbReference>
<accession>A0ABV4LWW3</accession>
<sequence length="209" mass="23156">MYTDTALSQAIFELLNDLEQLIAEKAISLGLTEPLRDGAVKAYIYGGCAIHIYTNARGSNDLDAVLDGAKLLDLQSLVVELDPVYFEDTETNDESSLYWDDSFSTGIASITPDFRENAVQIGKFDGILHTYLISAVQIAVSKLSRLATDDLSDILSLYKKRLFTLEEFSEQAEEAILYSATEASLRLNVDHAITIMKELEANEDTESIQ</sequence>
<evidence type="ECO:0000259" key="1">
    <source>
        <dbReference type="Pfam" id="PF19502"/>
    </source>
</evidence>
<reference evidence="2 3" key="1">
    <citation type="submission" date="2024-06" db="EMBL/GenBank/DDBJ databases">
        <authorList>
            <person name="Steensen K."/>
            <person name="Seneca J."/>
            <person name="Bartlau N."/>
            <person name="Yu A.X."/>
            <person name="Polz M.F."/>
        </authorList>
    </citation>
    <scope>NUCLEOTIDE SEQUENCE [LARGE SCALE GENOMIC DNA]</scope>
    <source>
        <strain evidence="2 3">1F145</strain>
    </source>
</reference>
<gene>
    <name evidence="2" type="ORF">ACED33_16720</name>
</gene>
<evidence type="ECO:0000313" key="2">
    <source>
        <dbReference type="EMBL" id="MEZ8182332.1"/>
    </source>
</evidence>
<keyword evidence="3" id="KW-1185">Reference proteome</keyword>
<name>A0ABV4LWW3_VIBSP</name>
<protein>
    <submittedName>
        <fullName evidence="2">DUF6036 family nucleotidyltransferase</fullName>
    </submittedName>
</protein>
<dbReference type="RefSeq" id="WP_371691072.1">
    <property type="nucleotide sequence ID" value="NZ_JBGONW010000027.1"/>
</dbReference>